<feature type="domain" description="Right handed beta helix" evidence="4">
    <location>
        <begin position="133"/>
        <end position="272"/>
    </location>
</feature>
<dbReference type="PANTHER" id="PTHR22990:SF15">
    <property type="entry name" value="F-BOX ONLY PROTEIN 10"/>
    <property type="match status" value="1"/>
</dbReference>
<dbReference type="InterPro" id="IPR039448">
    <property type="entry name" value="Beta_helix"/>
</dbReference>
<comment type="caution">
    <text evidence="5">The sequence shown here is derived from an EMBL/GenBank/DDBJ whole genome shotgun (WGS) entry which is preliminary data.</text>
</comment>
<dbReference type="NCBIfam" id="TIGR03804">
    <property type="entry name" value="para_beta_helix"/>
    <property type="match status" value="1"/>
</dbReference>
<dbReference type="InterPro" id="IPR012334">
    <property type="entry name" value="Pectin_lyas_fold"/>
</dbReference>
<keyword evidence="3" id="KW-0833">Ubl conjugation pathway</keyword>
<evidence type="ECO:0000256" key="3">
    <source>
        <dbReference type="ARBA" id="ARBA00022786"/>
    </source>
</evidence>
<keyword evidence="2" id="KW-0677">Repeat</keyword>
<gene>
    <name evidence="5" type="ORF">OXH55_16415</name>
</gene>
<reference evidence="5" key="1">
    <citation type="submission" date="2022-12" db="EMBL/GenBank/DDBJ databases">
        <authorList>
            <person name="Wang J."/>
        </authorList>
    </citation>
    <scope>NUCLEOTIDE SEQUENCE</scope>
    <source>
        <strain evidence="5">HY-42-06</strain>
    </source>
</reference>
<dbReference type="PANTHER" id="PTHR22990">
    <property type="entry name" value="F-BOX ONLY PROTEIN"/>
    <property type="match status" value="1"/>
</dbReference>
<dbReference type="EMBL" id="JAPQES010000006">
    <property type="protein sequence ID" value="MCY6372216.1"/>
    <property type="molecule type" value="Genomic_DNA"/>
</dbReference>
<dbReference type="SUPFAM" id="SSF51126">
    <property type="entry name" value="Pectin lyase-like"/>
    <property type="match status" value="1"/>
</dbReference>
<evidence type="ECO:0000313" key="6">
    <source>
        <dbReference type="Proteomes" id="UP001079657"/>
    </source>
</evidence>
<dbReference type="InterPro" id="IPR006626">
    <property type="entry name" value="PbH1"/>
</dbReference>
<dbReference type="Pfam" id="PF13229">
    <property type="entry name" value="Beta_helix"/>
    <property type="match status" value="1"/>
</dbReference>
<comment type="pathway">
    <text evidence="1">Protein modification; protein ubiquitination.</text>
</comment>
<evidence type="ECO:0000256" key="2">
    <source>
        <dbReference type="ARBA" id="ARBA00022737"/>
    </source>
</evidence>
<sequence length="277" mass="30173">MATIYVPDDYTKIQDAVDAASPGDKIRVKDGSYNEEVSITKDNLHIIADGSNVVLDGSGTTFLLDGCSNVKIEGFTIRSYYTGIKIYNGSNNTISQCAFSDISGYADAAGVRIYNGSNNTICQCAFSDIKSRVGATGVRIYNSSNNTISQCDFTQCNTEGDSEYAPIKLEDANCNDITKNRIWDSYNGIILSNSHNNNFISNQIWSNTGIDFYLENSNNNLISRNLIDSNGDRTIYIKSSINNSISRNMIRVGSGSKAIVQSGSITLSNNSIEELTP</sequence>
<dbReference type="InterPro" id="IPR011050">
    <property type="entry name" value="Pectin_lyase_fold/virulence"/>
</dbReference>
<accession>A0ABT4CT16</accession>
<name>A0ABT4CT16_9CLOT</name>
<protein>
    <submittedName>
        <fullName evidence="5">Right-handed parallel beta-helix repeat-containing protein</fullName>
    </submittedName>
</protein>
<dbReference type="InterPro" id="IPR022441">
    <property type="entry name" value="Para_beta_helix_rpt-2"/>
</dbReference>
<keyword evidence="6" id="KW-1185">Reference proteome</keyword>
<dbReference type="SMART" id="SM00710">
    <property type="entry name" value="PbH1"/>
    <property type="match status" value="8"/>
</dbReference>
<dbReference type="RefSeq" id="WP_268051154.1">
    <property type="nucleotide sequence ID" value="NZ_JAPQES010000006.1"/>
</dbReference>
<dbReference type="Gene3D" id="2.160.20.10">
    <property type="entry name" value="Single-stranded right-handed beta-helix, Pectin lyase-like"/>
    <property type="match status" value="1"/>
</dbReference>
<organism evidence="5 6">
    <name type="scientific">Clostridium ganghwense</name>
    <dbReference type="NCBI Taxonomy" id="312089"/>
    <lineage>
        <taxon>Bacteria</taxon>
        <taxon>Bacillati</taxon>
        <taxon>Bacillota</taxon>
        <taxon>Clostridia</taxon>
        <taxon>Eubacteriales</taxon>
        <taxon>Clostridiaceae</taxon>
        <taxon>Clostridium</taxon>
    </lineage>
</organism>
<evidence type="ECO:0000259" key="4">
    <source>
        <dbReference type="Pfam" id="PF13229"/>
    </source>
</evidence>
<dbReference type="InterPro" id="IPR051550">
    <property type="entry name" value="SCF-Subunits/Alg-Epimerases"/>
</dbReference>
<dbReference type="Proteomes" id="UP001079657">
    <property type="component" value="Unassembled WGS sequence"/>
</dbReference>
<evidence type="ECO:0000256" key="1">
    <source>
        <dbReference type="ARBA" id="ARBA00004906"/>
    </source>
</evidence>
<evidence type="ECO:0000313" key="5">
    <source>
        <dbReference type="EMBL" id="MCY6372216.1"/>
    </source>
</evidence>
<proteinExistence type="predicted"/>